<feature type="compositionally biased region" description="Basic and acidic residues" evidence="1">
    <location>
        <begin position="113"/>
        <end position="123"/>
    </location>
</feature>
<feature type="region of interest" description="Disordered" evidence="1">
    <location>
        <begin position="540"/>
        <end position="577"/>
    </location>
</feature>
<feature type="region of interest" description="Disordered" evidence="1">
    <location>
        <begin position="285"/>
        <end position="396"/>
    </location>
</feature>
<name>A0A553HJ59_9PEZI</name>
<evidence type="ECO:0000313" key="2">
    <source>
        <dbReference type="EMBL" id="TRX87963.1"/>
    </source>
</evidence>
<feature type="region of interest" description="Disordered" evidence="1">
    <location>
        <begin position="454"/>
        <end position="522"/>
    </location>
</feature>
<feature type="region of interest" description="Disordered" evidence="1">
    <location>
        <begin position="1"/>
        <end position="41"/>
    </location>
</feature>
<reference evidence="3" key="1">
    <citation type="submission" date="2019-06" db="EMBL/GenBank/DDBJ databases">
        <title>Draft genome sequence of the griseofulvin-producing fungus Xylaria cubensis strain G536.</title>
        <authorList>
            <person name="Mead M.E."/>
            <person name="Raja H.A."/>
            <person name="Steenwyk J.L."/>
            <person name="Knowles S.L."/>
            <person name="Oberlies N.H."/>
            <person name="Rokas A."/>
        </authorList>
    </citation>
    <scope>NUCLEOTIDE SEQUENCE [LARGE SCALE GENOMIC DNA]</scope>
    <source>
        <strain evidence="3">G536</strain>
    </source>
</reference>
<feature type="compositionally biased region" description="Basic and acidic residues" evidence="1">
    <location>
        <begin position="563"/>
        <end position="577"/>
    </location>
</feature>
<comment type="caution">
    <text evidence="2">The sequence shown here is derived from an EMBL/GenBank/DDBJ whole genome shotgun (WGS) entry which is preliminary data.</text>
</comment>
<feature type="compositionally biased region" description="Polar residues" evidence="1">
    <location>
        <begin position="491"/>
        <end position="506"/>
    </location>
</feature>
<dbReference type="InterPro" id="IPR018465">
    <property type="entry name" value="Scm3/HJURP"/>
</dbReference>
<dbReference type="GO" id="GO:0046982">
    <property type="term" value="F:protein heterodimerization activity"/>
    <property type="evidence" value="ECO:0007669"/>
    <property type="project" value="InterPro"/>
</dbReference>
<dbReference type="InterPro" id="IPR009072">
    <property type="entry name" value="Histone-fold"/>
</dbReference>
<feature type="compositionally biased region" description="Acidic residues" evidence="1">
    <location>
        <begin position="103"/>
        <end position="112"/>
    </location>
</feature>
<feature type="compositionally biased region" description="Basic and acidic residues" evidence="1">
    <location>
        <begin position="374"/>
        <end position="388"/>
    </location>
</feature>
<sequence length="1066" mass="117342">MEPPSKRLRLDSSTHGADHDDGENQDELSMTPAQFDASQDPMYQLDKKRAKAATRLKSTLEDIFEKYGKDFDGDDDLVNWYTDEVEVDNGHINLMEARLGSDIEDLSGEEDERILSGESDGRGKRPKSSQLTSLIPTSHTKHKPNSRLPATSPWNVAAGPGTYRLSSLAFSPSPYNAYPPFNFGPTFENSSVDPTWQAPDLHVLPHRQHISLIGAANSHLDPFGASPHYTTKRLVSARSFLLPTAPTSSTANNSDVEEDDILLGEYNQDKQPVALSSVSEKTRMPLASCASSNQSSQRSGQQPPFYGLNLDKDGAHDQTDDLRKGSVQDESIEPLMPGTSPVSHQPAEENMQLRQTAGGSRNTSPTRPKKERPKKSDARKSSKLHNEETNSETRLLQPHERRIEIIIPLMKRLFPAETITKQGAEEMSPLVNENAQELYTEEELSINSNENVSHLQDSRYTTPPISSSESVAPQQSVSDFAGESRDANAERTVQISESPTNTSRPSALQDPPERRPKRRLEQAELPIALTLRYDKQDLENIDTKASREPLSSPTAVDNPTDGLHIEQKSNRDSEHDRMAPLQQRFSVSGVGIDPERATLETSLEENAETALIDEPIPEVTPRRSPSPIDKLHECIAGSTVEISNPATEAVISEMAILQEHNEDLPRDELDLTSVNSRGAEVLPVHPHAPIHEVPRHDQQFDEVPGISEVLTSHGTRISALEQELGSRNSEHSAIGAITEPDSDPGKDRLSPIFEPSGTYEDQEHNAPNQPLFSSVLIDEINGLQLDSEPQDTKRSPPPQDIELPDQDLSVFPVESDARFISEPILPLPLRKTQSDVQHNTGIGRSPSPELGTSIGPELISRATSQISNSPTPTTPTRRRGPRSEAKPQSSHRRSPSSKRFPLSSLVPGGIDDESDDELSIAGSFSSTISRFNSPFSRTSTNDKKLDLPPLWSTPRKTTRKFGLLKGSASSARTPNRIHGLDHSVNVPPVTDSRAGRSQSRRGRNRLANSSPLAHRVAERLLSSPTRRNRATPQRSPSLVASPHGTLRRCGEGGFVCDRDFCLTCCK</sequence>
<feature type="compositionally biased region" description="Polar residues" evidence="1">
    <location>
        <begin position="454"/>
        <end position="478"/>
    </location>
</feature>
<feature type="compositionally biased region" description="Polar residues" evidence="1">
    <location>
        <begin position="128"/>
        <end position="138"/>
    </location>
</feature>
<dbReference type="AlphaFoldDB" id="A0A553HJ59"/>
<feature type="region of interest" description="Disordered" evidence="1">
    <location>
        <begin position="1021"/>
        <end position="1041"/>
    </location>
</feature>
<feature type="region of interest" description="Disordered" evidence="1">
    <location>
        <begin position="723"/>
        <end position="768"/>
    </location>
</feature>
<dbReference type="EMBL" id="VFLP01000106">
    <property type="protein sequence ID" value="TRX87963.1"/>
    <property type="molecule type" value="Genomic_DNA"/>
</dbReference>
<gene>
    <name evidence="2" type="ORF">FHL15_011136</name>
</gene>
<accession>A0A553HJ59</accession>
<dbReference type="GO" id="GO:0005634">
    <property type="term" value="C:nucleus"/>
    <property type="evidence" value="ECO:0007669"/>
    <property type="project" value="InterPro"/>
</dbReference>
<feature type="compositionally biased region" description="Basic and acidic residues" evidence="1">
    <location>
        <begin position="511"/>
        <end position="522"/>
    </location>
</feature>
<dbReference type="GO" id="GO:0042393">
    <property type="term" value="F:histone binding"/>
    <property type="evidence" value="ECO:0007669"/>
    <property type="project" value="InterPro"/>
</dbReference>
<feature type="region of interest" description="Disordered" evidence="1">
    <location>
        <begin position="786"/>
        <end position="805"/>
    </location>
</feature>
<dbReference type="Proteomes" id="UP000319160">
    <property type="component" value="Unassembled WGS sequence"/>
</dbReference>
<feature type="region of interest" description="Disordered" evidence="1">
    <location>
        <begin position="103"/>
        <end position="153"/>
    </location>
</feature>
<feature type="compositionally biased region" description="Low complexity" evidence="1">
    <location>
        <begin position="288"/>
        <end position="302"/>
    </location>
</feature>
<feature type="compositionally biased region" description="Basic and acidic residues" evidence="1">
    <location>
        <begin position="1"/>
        <end position="19"/>
    </location>
</feature>
<feature type="compositionally biased region" description="Basic and acidic residues" evidence="1">
    <location>
        <begin position="310"/>
        <end position="327"/>
    </location>
</feature>
<feature type="region of interest" description="Disordered" evidence="1">
    <location>
        <begin position="933"/>
        <end position="953"/>
    </location>
</feature>
<proteinExistence type="predicted"/>
<protein>
    <submittedName>
        <fullName evidence="2">Uncharacterized protein</fullName>
    </submittedName>
</protein>
<organism evidence="2 3">
    <name type="scientific">Xylaria flabelliformis</name>
    <dbReference type="NCBI Taxonomy" id="2512241"/>
    <lineage>
        <taxon>Eukaryota</taxon>
        <taxon>Fungi</taxon>
        <taxon>Dikarya</taxon>
        <taxon>Ascomycota</taxon>
        <taxon>Pezizomycotina</taxon>
        <taxon>Sordariomycetes</taxon>
        <taxon>Xylariomycetidae</taxon>
        <taxon>Xylariales</taxon>
        <taxon>Xylariaceae</taxon>
        <taxon>Xylaria</taxon>
    </lineage>
</organism>
<dbReference type="STRING" id="2512241.A0A553HJ59"/>
<feature type="region of interest" description="Disordered" evidence="1">
    <location>
        <begin position="830"/>
        <end position="917"/>
    </location>
</feature>
<dbReference type="Pfam" id="PF10384">
    <property type="entry name" value="Scm3"/>
    <property type="match status" value="1"/>
</dbReference>
<evidence type="ECO:0000313" key="3">
    <source>
        <dbReference type="Proteomes" id="UP000319160"/>
    </source>
</evidence>
<feature type="compositionally biased region" description="Polar residues" evidence="1">
    <location>
        <begin position="1022"/>
        <end position="1038"/>
    </location>
</feature>
<keyword evidence="3" id="KW-1185">Reference proteome</keyword>
<feature type="compositionally biased region" description="Polar residues" evidence="1">
    <location>
        <begin position="352"/>
        <end position="366"/>
    </location>
</feature>
<dbReference type="Gene3D" id="1.10.20.10">
    <property type="entry name" value="Histone, subunit A"/>
    <property type="match status" value="1"/>
</dbReference>
<feature type="region of interest" description="Disordered" evidence="1">
    <location>
        <begin position="965"/>
        <end position="1009"/>
    </location>
</feature>
<dbReference type="OrthoDB" id="2420608at2759"/>
<evidence type="ECO:0000256" key="1">
    <source>
        <dbReference type="SAM" id="MobiDB-lite"/>
    </source>
</evidence>